<name>A0A852S9C0_9MICO</name>
<evidence type="ECO:0000313" key="1">
    <source>
        <dbReference type="EMBL" id="NYD69828.1"/>
    </source>
</evidence>
<dbReference type="RefSeq" id="WP_179547083.1">
    <property type="nucleotide sequence ID" value="NZ_BSEW01000001.1"/>
</dbReference>
<reference evidence="1 2" key="1">
    <citation type="submission" date="2020-07" db="EMBL/GenBank/DDBJ databases">
        <title>Sequencing the genomes of 1000 actinobacteria strains.</title>
        <authorList>
            <person name="Klenk H.-P."/>
        </authorList>
    </citation>
    <scope>NUCLEOTIDE SEQUENCE [LARGE SCALE GENOMIC DNA]</scope>
    <source>
        <strain evidence="1 2">DSM 26474</strain>
    </source>
</reference>
<dbReference type="AlphaFoldDB" id="A0A852S9C0"/>
<sequence>MPFRTQEILTQWLEDFLAAGRAIEGTVEVLRQDGADGADTGLVVIELANAPTTLYLEPVAPGDPRWSITFLARDVDAARSPDRVSALAAELAVIAELCRHLEALSASWDAPDLRPSGGRPALL</sequence>
<proteinExistence type="predicted"/>
<evidence type="ECO:0000313" key="2">
    <source>
        <dbReference type="Proteomes" id="UP000549913"/>
    </source>
</evidence>
<organism evidence="1 2">
    <name type="scientific">Herbiconiux flava</name>
    <dbReference type="NCBI Taxonomy" id="881268"/>
    <lineage>
        <taxon>Bacteria</taxon>
        <taxon>Bacillati</taxon>
        <taxon>Actinomycetota</taxon>
        <taxon>Actinomycetes</taxon>
        <taxon>Micrococcales</taxon>
        <taxon>Microbacteriaceae</taxon>
        <taxon>Herbiconiux</taxon>
    </lineage>
</organism>
<keyword evidence="2" id="KW-1185">Reference proteome</keyword>
<gene>
    <name evidence="1" type="ORF">BJ984_000986</name>
</gene>
<dbReference type="Proteomes" id="UP000549913">
    <property type="component" value="Unassembled WGS sequence"/>
</dbReference>
<evidence type="ECO:0008006" key="3">
    <source>
        <dbReference type="Google" id="ProtNLM"/>
    </source>
</evidence>
<accession>A0A852S9C0</accession>
<protein>
    <recommendedName>
        <fullName evidence="3">Protein-L-isoaspartate carboxylmethyltransferase</fullName>
    </recommendedName>
</protein>
<comment type="caution">
    <text evidence="1">The sequence shown here is derived from an EMBL/GenBank/DDBJ whole genome shotgun (WGS) entry which is preliminary data.</text>
</comment>
<dbReference type="EMBL" id="JACCBM010000001">
    <property type="protein sequence ID" value="NYD69828.1"/>
    <property type="molecule type" value="Genomic_DNA"/>
</dbReference>